<name>A0A3M8CY59_9BACL</name>
<keyword evidence="1" id="KW-1133">Transmembrane helix</keyword>
<comment type="caution">
    <text evidence="2">The sequence shown here is derived from an EMBL/GenBank/DDBJ whole genome shotgun (WGS) entry which is preliminary data.</text>
</comment>
<proteinExistence type="predicted"/>
<evidence type="ECO:0000256" key="1">
    <source>
        <dbReference type="SAM" id="Phobius"/>
    </source>
</evidence>
<gene>
    <name evidence="2" type="ORF">EDM58_07935</name>
</gene>
<keyword evidence="1" id="KW-0812">Transmembrane</keyword>
<evidence type="ECO:0000313" key="3">
    <source>
        <dbReference type="Proteomes" id="UP000281915"/>
    </source>
</evidence>
<organism evidence="2 3">
    <name type="scientific">Brevibacillus panacihumi</name>
    <dbReference type="NCBI Taxonomy" id="497735"/>
    <lineage>
        <taxon>Bacteria</taxon>
        <taxon>Bacillati</taxon>
        <taxon>Bacillota</taxon>
        <taxon>Bacilli</taxon>
        <taxon>Bacillales</taxon>
        <taxon>Paenibacillaceae</taxon>
        <taxon>Brevibacillus</taxon>
    </lineage>
</organism>
<accession>A0A3M8CY59</accession>
<sequence>MKKFEKFIIYFFSFIFFPAGLIIWLVSMFNQNQEFKSVGRKALYFAAASLCLQLLIGVLNFIVYTNIKLA</sequence>
<dbReference type="Proteomes" id="UP000281915">
    <property type="component" value="Unassembled WGS sequence"/>
</dbReference>
<evidence type="ECO:0000313" key="2">
    <source>
        <dbReference type="EMBL" id="RNB80766.1"/>
    </source>
</evidence>
<reference evidence="2 3" key="1">
    <citation type="submission" date="2018-10" db="EMBL/GenBank/DDBJ databases">
        <title>Phylogenomics of Brevibacillus.</title>
        <authorList>
            <person name="Dunlap C."/>
        </authorList>
    </citation>
    <scope>NUCLEOTIDE SEQUENCE [LARGE SCALE GENOMIC DNA]</scope>
    <source>
        <strain evidence="2 3">JCM 15085</strain>
    </source>
</reference>
<feature type="transmembrane region" description="Helical" evidence="1">
    <location>
        <begin position="42"/>
        <end position="64"/>
    </location>
</feature>
<dbReference type="AlphaFoldDB" id="A0A3M8CY59"/>
<dbReference type="EMBL" id="RHHT01000015">
    <property type="protein sequence ID" value="RNB80766.1"/>
    <property type="molecule type" value="Genomic_DNA"/>
</dbReference>
<keyword evidence="1" id="KW-0472">Membrane</keyword>
<feature type="transmembrane region" description="Helical" evidence="1">
    <location>
        <begin position="7"/>
        <end position="30"/>
    </location>
</feature>
<protein>
    <submittedName>
        <fullName evidence="2">Uncharacterized protein</fullName>
    </submittedName>
</protein>